<dbReference type="EMBL" id="MJGC01000043">
    <property type="protein sequence ID" value="OEJ75865.1"/>
    <property type="molecule type" value="Genomic_DNA"/>
</dbReference>
<evidence type="ECO:0000256" key="1">
    <source>
        <dbReference type="ARBA" id="ARBA00022722"/>
    </source>
</evidence>
<dbReference type="OrthoDB" id="4376109at2"/>
<keyword evidence="2" id="KW-0255">Endonuclease</keyword>
<evidence type="ECO:0000313" key="5">
    <source>
        <dbReference type="EMBL" id="OEJ75865.1"/>
    </source>
</evidence>
<dbReference type="InterPro" id="IPR016071">
    <property type="entry name" value="Staphylococal_nuclease_OB-fold"/>
</dbReference>
<sequence length="183" mass="20575">MKIEAIIRQLLSKLLACGSLAILCIGLVACQTVTPVARTPVLVKQVVSAQTLEVVDISQPNATPRRVRLMGIDAPDLQQLPWGIEAQNQLKTWIGSQPVLLEFDQQTHDAYQRQLVYVWQDGKLLNEELVKAGLAIAISRPPNTQYDQRLADAQEWARLMGVGIWNPENPLRFTPAEFRQRNQ</sequence>
<dbReference type="GO" id="GO:0004519">
    <property type="term" value="F:endonuclease activity"/>
    <property type="evidence" value="ECO:0007669"/>
    <property type="project" value="UniProtKB-KW"/>
</dbReference>
<accession>A0A1E5QMG7</accession>
<dbReference type="PANTHER" id="PTHR12302">
    <property type="entry name" value="EBNA2 BINDING PROTEIN P100"/>
    <property type="match status" value="1"/>
</dbReference>
<evidence type="ECO:0000259" key="4">
    <source>
        <dbReference type="PROSITE" id="PS50830"/>
    </source>
</evidence>
<comment type="caution">
    <text evidence="5">The sequence shown here is derived from an EMBL/GenBank/DDBJ whole genome shotgun (WGS) entry which is preliminary data.</text>
</comment>
<dbReference type="Gene3D" id="2.40.50.90">
    <property type="match status" value="1"/>
</dbReference>
<dbReference type="RefSeq" id="WP_069966483.1">
    <property type="nucleotide sequence ID" value="NZ_CM124774.1"/>
</dbReference>
<evidence type="ECO:0000256" key="3">
    <source>
        <dbReference type="ARBA" id="ARBA00022801"/>
    </source>
</evidence>
<dbReference type="SMART" id="SM00318">
    <property type="entry name" value="SNc"/>
    <property type="match status" value="1"/>
</dbReference>
<proteinExistence type="predicted"/>
<dbReference type="STRING" id="1781255.BH720_07095"/>
<name>A0A1E5QMG7_9CYAN</name>
<dbReference type="InterPro" id="IPR035437">
    <property type="entry name" value="SNase_OB-fold_sf"/>
</dbReference>
<dbReference type="PROSITE" id="PS51257">
    <property type="entry name" value="PROKAR_LIPOPROTEIN"/>
    <property type="match status" value="1"/>
</dbReference>
<organism evidence="5">
    <name type="scientific">Desertifilum tharense IPPAS B-1220</name>
    <dbReference type="NCBI Taxonomy" id="1781255"/>
    <lineage>
        <taxon>Bacteria</taxon>
        <taxon>Bacillati</taxon>
        <taxon>Cyanobacteriota</taxon>
        <taxon>Cyanophyceae</taxon>
        <taxon>Desertifilales</taxon>
        <taxon>Desertifilaceae</taxon>
        <taxon>Desertifilum</taxon>
    </lineage>
</organism>
<dbReference type="SUPFAM" id="SSF50199">
    <property type="entry name" value="Staphylococcal nuclease"/>
    <property type="match status" value="1"/>
</dbReference>
<dbReference type="GO" id="GO:0016787">
    <property type="term" value="F:hydrolase activity"/>
    <property type="evidence" value="ECO:0007669"/>
    <property type="project" value="UniProtKB-KW"/>
</dbReference>
<dbReference type="PROSITE" id="PS50830">
    <property type="entry name" value="TNASE_3"/>
    <property type="match status" value="1"/>
</dbReference>
<dbReference type="Pfam" id="PF00565">
    <property type="entry name" value="SNase"/>
    <property type="match status" value="1"/>
</dbReference>
<feature type="domain" description="TNase-like" evidence="4">
    <location>
        <begin position="37"/>
        <end position="167"/>
    </location>
</feature>
<reference evidence="5" key="1">
    <citation type="submission" date="2016-09" db="EMBL/GenBank/DDBJ databases">
        <title>Draft genome of thermotolerant cyanobacterium Desertifilum sp. strain IPPAS B-1220.</title>
        <authorList>
            <person name="Sinetova M.A."/>
            <person name="Bolakhan K."/>
            <person name="Zayadan B.K."/>
            <person name="Mironov K.S."/>
            <person name="Ustinova V."/>
            <person name="Kupriyanova E.V."/>
            <person name="Sidorov R.A."/>
            <person name="Skrypnik A.N."/>
            <person name="Gogoleva N.E."/>
            <person name="Gogolev Y.V."/>
            <person name="Los D.A."/>
        </authorList>
    </citation>
    <scope>NUCLEOTIDE SEQUENCE [LARGE SCALE GENOMIC DNA]</scope>
    <source>
        <strain evidence="5">IPPAS B-1220</strain>
    </source>
</reference>
<keyword evidence="1" id="KW-0540">Nuclease</keyword>
<dbReference type="PANTHER" id="PTHR12302:SF3">
    <property type="entry name" value="SERINE_THREONINE-PROTEIN KINASE 31"/>
    <property type="match status" value="1"/>
</dbReference>
<gene>
    <name evidence="5" type="ORF">BH720_07095</name>
</gene>
<protein>
    <recommendedName>
        <fullName evidence="4">TNase-like domain-containing protein</fullName>
    </recommendedName>
</protein>
<evidence type="ECO:0000256" key="2">
    <source>
        <dbReference type="ARBA" id="ARBA00022759"/>
    </source>
</evidence>
<dbReference type="AlphaFoldDB" id="A0A1E5QMG7"/>
<keyword evidence="3" id="KW-0378">Hydrolase</keyword>